<dbReference type="SUPFAM" id="SSF82689">
    <property type="entry name" value="Mechanosensitive channel protein MscS (YggB), C-terminal domain"/>
    <property type="match status" value="1"/>
</dbReference>
<dbReference type="Pfam" id="PF21082">
    <property type="entry name" value="MS_channel_3rd"/>
    <property type="match status" value="1"/>
</dbReference>
<protein>
    <recommendedName>
        <fullName evidence="7">Small-conductance mechanosensitive channel</fullName>
    </recommendedName>
</protein>
<comment type="function">
    <text evidence="7">Mechanosensitive channel that participates in the regulation of osmotic pressure changes within the cell, opening in response to stretch forces in the membrane lipid bilayer, without the need for other proteins. Contributes to normal resistance to hypoosmotic shock. Forms an ion channel of 1.0 nanosiemens conductance with a slight preference for anions.</text>
</comment>
<evidence type="ECO:0000256" key="2">
    <source>
        <dbReference type="ARBA" id="ARBA00008017"/>
    </source>
</evidence>
<feature type="transmembrane region" description="Helical" evidence="7">
    <location>
        <begin position="167"/>
        <end position="188"/>
    </location>
</feature>
<dbReference type="Gene3D" id="3.30.70.100">
    <property type="match status" value="1"/>
</dbReference>
<evidence type="ECO:0000256" key="5">
    <source>
        <dbReference type="ARBA" id="ARBA00022989"/>
    </source>
</evidence>
<evidence type="ECO:0000256" key="6">
    <source>
        <dbReference type="ARBA" id="ARBA00023136"/>
    </source>
</evidence>
<evidence type="ECO:0000259" key="10">
    <source>
        <dbReference type="PROSITE" id="PS50914"/>
    </source>
</evidence>
<dbReference type="Gene3D" id="2.30.30.60">
    <property type="match status" value="1"/>
</dbReference>
<keyword evidence="12" id="KW-1185">Reference proteome</keyword>
<name>A0A132BWU8_9RHOB</name>
<dbReference type="Pfam" id="PF05552">
    <property type="entry name" value="MS_channel_1st_1"/>
    <property type="match status" value="1"/>
</dbReference>
<dbReference type="Pfam" id="PF00924">
    <property type="entry name" value="MS_channel_2nd"/>
    <property type="match status" value="1"/>
</dbReference>
<dbReference type="InterPro" id="IPR006685">
    <property type="entry name" value="MscS_channel_2nd"/>
</dbReference>
<keyword evidence="3" id="KW-1003">Cell membrane</keyword>
<comment type="caution">
    <text evidence="11">The sequence shown here is derived from an EMBL/GenBank/DDBJ whole genome shotgun (WGS) entry which is preliminary data.</text>
</comment>
<keyword evidence="5 7" id="KW-1133">Transmembrane helix</keyword>
<feature type="chain" id="PRO_5007288604" description="Small-conductance mechanosensitive channel" evidence="9">
    <location>
        <begin position="18"/>
        <end position="439"/>
    </location>
</feature>
<evidence type="ECO:0000256" key="7">
    <source>
        <dbReference type="RuleBase" id="RU369025"/>
    </source>
</evidence>
<dbReference type="PROSITE" id="PS50914">
    <property type="entry name" value="BON"/>
    <property type="match status" value="1"/>
</dbReference>
<dbReference type="SUPFAM" id="SSF82861">
    <property type="entry name" value="Mechanosensitive channel protein MscS (YggB), transmembrane region"/>
    <property type="match status" value="1"/>
</dbReference>
<evidence type="ECO:0000256" key="8">
    <source>
        <dbReference type="SAM" id="MobiDB-lite"/>
    </source>
</evidence>
<dbReference type="AlphaFoldDB" id="A0A132BWU8"/>
<dbReference type="GO" id="GO:0005886">
    <property type="term" value="C:plasma membrane"/>
    <property type="evidence" value="ECO:0007669"/>
    <property type="project" value="UniProtKB-SubCell"/>
</dbReference>
<dbReference type="InterPro" id="IPR010920">
    <property type="entry name" value="LSM_dom_sf"/>
</dbReference>
<comment type="subcellular location">
    <subcellularLocation>
        <location evidence="7">Cell inner membrane</location>
        <topology evidence="7">Multi-pass membrane protein</topology>
    </subcellularLocation>
    <subcellularLocation>
        <location evidence="1">Cell membrane</location>
        <topology evidence="1">Multi-pass membrane protein</topology>
    </subcellularLocation>
</comment>
<dbReference type="PATRIC" id="fig|1768241.3.peg.2431"/>
<organism evidence="11 12">
    <name type="scientific">Tritonibacter horizontis</name>
    <dbReference type="NCBI Taxonomy" id="1768241"/>
    <lineage>
        <taxon>Bacteria</taxon>
        <taxon>Pseudomonadati</taxon>
        <taxon>Pseudomonadota</taxon>
        <taxon>Alphaproteobacteria</taxon>
        <taxon>Rhodobacterales</taxon>
        <taxon>Paracoccaceae</taxon>
        <taxon>Tritonibacter</taxon>
    </lineage>
</organism>
<keyword evidence="6 7" id="KW-0472">Membrane</keyword>
<keyword evidence="7" id="KW-0407">Ion channel</keyword>
<keyword evidence="9" id="KW-0732">Signal</keyword>
<dbReference type="InterPro" id="IPR045275">
    <property type="entry name" value="MscS_archaea/bacteria_type"/>
</dbReference>
<dbReference type="GO" id="GO:0008381">
    <property type="term" value="F:mechanosensitive monoatomic ion channel activity"/>
    <property type="evidence" value="ECO:0007669"/>
    <property type="project" value="InterPro"/>
</dbReference>
<dbReference type="InterPro" id="IPR023408">
    <property type="entry name" value="MscS_beta-dom_sf"/>
</dbReference>
<dbReference type="SUPFAM" id="SSF50182">
    <property type="entry name" value="Sm-like ribonucleoproteins"/>
    <property type="match status" value="1"/>
</dbReference>
<feature type="domain" description="BON" evidence="10">
    <location>
        <begin position="41"/>
        <end position="107"/>
    </location>
</feature>
<feature type="transmembrane region" description="Helical" evidence="7">
    <location>
        <begin position="127"/>
        <end position="146"/>
    </location>
</feature>
<dbReference type="PANTHER" id="PTHR30221:SF1">
    <property type="entry name" value="SMALL-CONDUCTANCE MECHANOSENSITIVE CHANNEL"/>
    <property type="match status" value="1"/>
</dbReference>
<dbReference type="InterPro" id="IPR007055">
    <property type="entry name" value="BON_dom"/>
</dbReference>
<evidence type="ECO:0000256" key="4">
    <source>
        <dbReference type="ARBA" id="ARBA00022692"/>
    </source>
</evidence>
<gene>
    <name evidence="11" type="primary">mscS_3</name>
    <name evidence="11" type="ORF">TRIHO_23160</name>
</gene>
<dbReference type="InterPro" id="IPR049278">
    <property type="entry name" value="MS_channel_C"/>
</dbReference>
<feature type="signal peptide" evidence="9">
    <location>
        <begin position="1"/>
        <end position="17"/>
    </location>
</feature>
<comment type="subunit">
    <text evidence="7">Homoheptamer.</text>
</comment>
<evidence type="ECO:0000256" key="1">
    <source>
        <dbReference type="ARBA" id="ARBA00004651"/>
    </source>
</evidence>
<accession>A0A132BWU8</accession>
<evidence type="ECO:0000256" key="9">
    <source>
        <dbReference type="SAM" id="SignalP"/>
    </source>
</evidence>
<keyword evidence="7" id="KW-0406">Ion transport</keyword>
<evidence type="ECO:0000313" key="12">
    <source>
        <dbReference type="Proteomes" id="UP000068382"/>
    </source>
</evidence>
<feature type="transmembrane region" description="Helical" evidence="7">
    <location>
        <begin position="194"/>
        <end position="216"/>
    </location>
</feature>
<proteinExistence type="inferred from homology"/>
<dbReference type="OrthoDB" id="9793781at2"/>
<keyword evidence="7" id="KW-0813">Transport</keyword>
<dbReference type="EMBL" id="LPUY01000065">
    <property type="protein sequence ID" value="KUP92865.1"/>
    <property type="molecule type" value="Genomic_DNA"/>
</dbReference>
<dbReference type="InterPro" id="IPR011014">
    <property type="entry name" value="MscS_channel_TM-2"/>
</dbReference>
<dbReference type="Gene3D" id="1.10.287.1260">
    <property type="match status" value="1"/>
</dbReference>
<keyword evidence="4 7" id="KW-0812">Transmembrane</keyword>
<feature type="region of interest" description="Disordered" evidence="8">
    <location>
        <begin position="387"/>
        <end position="439"/>
    </location>
</feature>
<dbReference type="PANTHER" id="PTHR30221">
    <property type="entry name" value="SMALL-CONDUCTANCE MECHANOSENSITIVE CHANNEL"/>
    <property type="match status" value="1"/>
</dbReference>
<dbReference type="RefSeq" id="WP_068243519.1">
    <property type="nucleotide sequence ID" value="NZ_LPUY01000065.1"/>
</dbReference>
<dbReference type="Proteomes" id="UP000068382">
    <property type="component" value="Unassembled WGS sequence"/>
</dbReference>
<evidence type="ECO:0000313" key="11">
    <source>
        <dbReference type="EMBL" id="KUP92865.1"/>
    </source>
</evidence>
<comment type="similarity">
    <text evidence="2 7">Belongs to the MscS (TC 1.A.23) family.</text>
</comment>
<dbReference type="InterPro" id="IPR011066">
    <property type="entry name" value="MscS_channel_C_sf"/>
</dbReference>
<dbReference type="Pfam" id="PF04972">
    <property type="entry name" value="BON"/>
    <property type="match status" value="1"/>
</dbReference>
<keyword evidence="7" id="KW-0997">Cell inner membrane</keyword>
<reference evidence="11 12" key="1">
    <citation type="submission" date="2015-12" db="EMBL/GenBank/DDBJ databases">
        <title>Genome sequence of the marine Rhodobacteraceae strain O3.65, Candidatus Tritonibacter horizontis.</title>
        <authorList>
            <person name="Poehlein A."/>
            <person name="Giebel H.A."/>
            <person name="Voget S."/>
            <person name="Brinkhoff T."/>
        </authorList>
    </citation>
    <scope>NUCLEOTIDE SEQUENCE [LARGE SCALE GENOMIC DNA]</scope>
    <source>
        <strain evidence="11 12">O3.65</strain>
    </source>
</reference>
<comment type="caution">
    <text evidence="7">Lacks conserved residue(s) required for the propagation of feature annotation.</text>
</comment>
<evidence type="ECO:0000256" key="3">
    <source>
        <dbReference type="ARBA" id="ARBA00022475"/>
    </source>
</evidence>
<feature type="compositionally biased region" description="Acidic residues" evidence="8">
    <location>
        <begin position="411"/>
        <end position="423"/>
    </location>
</feature>
<sequence>MRIILILLLLTTAPVSAQTPADAGGEVTSTDQVVDVEPGLADTRIAERIAQILDATGWYSDASVRVDDSIAFLDGTTTTTERKTWARDLAAKTTGVVAVVNRIEVEQAVELTIDPAVREVRVLKDQLLAALPSIALALLILPLAWFTARVVRRLLSWSLRGRTRSPFIADILARLGALPVLLLGLYLVLQIAGLTQLALSVVGGAGVLGIVIGFAFRDIAENFLASLLLSLRQPFARGDLINVAGQSGVVHSMNTRSTVLVSVEGNHIQIPNATVFKSIIENLTAVPRRRGELDLGIGYDAAISDVQRIVNVVLSAEPGVLKHPEPMVLADTLGASTVNVKIYYWFDGAQISPLKLRSALVRQIKQTLMDAGISMPDEAREIIFPEGIPLQQGSGTTPETIPAPKEGRSEMDDDLSTEDDLEEQLQVPIEGSNETDLLR</sequence>
<dbReference type="InterPro" id="IPR008910">
    <property type="entry name" value="MSC_TM_helix"/>
</dbReference>